<evidence type="ECO:0000256" key="5">
    <source>
        <dbReference type="ARBA" id="ARBA00022679"/>
    </source>
</evidence>
<dbReference type="Pfam" id="PF03062">
    <property type="entry name" value="MBOAT"/>
    <property type="match status" value="1"/>
</dbReference>
<evidence type="ECO:0000313" key="16">
    <source>
        <dbReference type="Proteomes" id="UP001153076"/>
    </source>
</evidence>
<keyword evidence="8 14" id="KW-1133">Transmembrane helix</keyword>
<comment type="caution">
    <text evidence="15">The sequence shown here is derived from an EMBL/GenBank/DDBJ whole genome shotgun (WGS) entry which is preliminary data.</text>
</comment>
<dbReference type="Proteomes" id="UP001153076">
    <property type="component" value="Unassembled WGS sequence"/>
</dbReference>
<evidence type="ECO:0000256" key="13">
    <source>
        <dbReference type="SAM" id="MobiDB-lite"/>
    </source>
</evidence>
<evidence type="ECO:0000256" key="14">
    <source>
        <dbReference type="SAM" id="Phobius"/>
    </source>
</evidence>
<feature type="transmembrane region" description="Helical" evidence="14">
    <location>
        <begin position="158"/>
        <end position="176"/>
    </location>
</feature>
<evidence type="ECO:0000256" key="9">
    <source>
        <dbReference type="ARBA" id="ARBA00023136"/>
    </source>
</evidence>
<sequence length="540" mass="60421">MASLDSPESAEPTTLYRRLNATGSASFKGATPVEECDDGNNVSGHGGDGGRDGAGRVNSTTLSGSSQEKASDDAGGGAEGSDSAVKYSYRPSSPAHRRAKESPLSSDAIFKQSHAGLLNLCVVVLVALNSRLIIENIMKYGLLIRAGFWFSSKSLRDWPLLILTLPVFPLASFLLEKLAKQTRIDDPVVVLCHTLIAAASILYPVFVILRCDSAVLSGVTLMLFACTLWLKLVSYAHTNYDMRAIAKASIEVDGMNVGLPYDVNFKDLVYFMVAPTLCYQTSYPKAACIRKGRLAQQLLKLVIFTGLMGFIVEQYPDFVSWLRTSTVYQSNCKKFATPSERRSFIRSRKGFEALSPNFVCVAVHVLLLFPPLIAARVFSTLHFQIMTGVKSIHEAKMRSCNHRLNILAELLQFGDREFYKDWWNARTFEEPVHKWMVRHCYFPCLRNGIPKGIAVLIAFLISAIFHELCIAVPCHMFRLWAFLGIMFQVPLAVLTNFLQRKFQNSMVGNMIFWFIFSIFGQPMCVLLYYHDLMNSKNRSN</sequence>
<keyword evidence="16" id="KW-1185">Reference proteome</keyword>
<organism evidence="15 16">
    <name type="scientific">Carnegiea gigantea</name>
    <dbReference type="NCBI Taxonomy" id="171969"/>
    <lineage>
        <taxon>Eukaryota</taxon>
        <taxon>Viridiplantae</taxon>
        <taxon>Streptophyta</taxon>
        <taxon>Embryophyta</taxon>
        <taxon>Tracheophyta</taxon>
        <taxon>Spermatophyta</taxon>
        <taxon>Magnoliopsida</taxon>
        <taxon>eudicotyledons</taxon>
        <taxon>Gunneridae</taxon>
        <taxon>Pentapetalae</taxon>
        <taxon>Caryophyllales</taxon>
        <taxon>Cactineae</taxon>
        <taxon>Cactaceae</taxon>
        <taxon>Cactoideae</taxon>
        <taxon>Echinocereeae</taxon>
        <taxon>Carnegiea</taxon>
    </lineage>
</organism>
<protein>
    <recommendedName>
        <fullName evidence="11">O-acyltransferase</fullName>
    </recommendedName>
</protein>
<reference evidence="15" key="1">
    <citation type="submission" date="2022-04" db="EMBL/GenBank/DDBJ databases">
        <title>Carnegiea gigantea Genome sequencing and assembly v2.</title>
        <authorList>
            <person name="Copetti D."/>
            <person name="Sanderson M.J."/>
            <person name="Burquez A."/>
            <person name="Wojciechowski M.F."/>
        </authorList>
    </citation>
    <scope>NUCLEOTIDE SEQUENCE</scope>
    <source>
        <strain evidence="15">SGP5-SGP5p</strain>
        <tissue evidence="15">Aerial part</tissue>
    </source>
</reference>
<evidence type="ECO:0000256" key="4">
    <source>
        <dbReference type="ARBA" id="ARBA00009010"/>
    </source>
</evidence>
<dbReference type="InterPro" id="IPR014371">
    <property type="entry name" value="Oat_ACAT_DAG_ARE"/>
</dbReference>
<dbReference type="InterPro" id="IPR004299">
    <property type="entry name" value="MBOAT_fam"/>
</dbReference>
<dbReference type="PANTHER" id="PTHR10408">
    <property type="entry name" value="STEROL O-ACYLTRANSFERASE"/>
    <property type="match status" value="1"/>
</dbReference>
<evidence type="ECO:0000256" key="2">
    <source>
        <dbReference type="ARBA" id="ARBA00004771"/>
    </source>
</evidence>
<evidence type="ECO:0000256" key="3">
    <source>
        <dbReference type="ARBA" id="ARBA00005189"/>
    </source>
</evidence>
<dbReference type="GO" id="GO:0009941">
    <property type="term" value="C:chloroplast envelope"/>
    <property type="evidence" value="ECO:0007669"/>
    <property type="project" value="TreeGrafter"/>
</dbReference>
<comment type="similarity">
    <text evidence="4 11">Belongs to the membrane-bound acyltransferase family. Sterol o-acyltransferase subfamily.</text>
</comment>
<dbReference type="GO" id="GO:0019432">
    <property type="term" value="P:triglyceride biosynthetic process"/>
    <property type="evidence" value="ECO:0007669"/>
    <property type="project" value="TreeGrafter"/>
</dbReference>
<feature type="transmembrane region" description="Helical" evidence="14">
    <location>
        <begin position="453"/>
        <end position="473"/>
    </location>
</feature>
<feature type="region of interest" description="Disordered" evidence="13">
    <location>
        <begin position="1"/>
        <end position="101"/>
    </location>
</feature>
<feature type="compositionally biased region" description="Polar residues" evidence="13">
    <location>
        <begin position="58"/>
        <end position="68"/>
    </location>
</feature>
<feature type="active site" evidence="12">
    <location>
        <position position="466"/>
    </location>
</feature>
<name>A0A9Q1KYM8_9CARY</name>
<feature type="transmembrane region" description="Helical" evidence="14">
    <location>
        <begin position="356"/>
        <end position="378"/>
    </location>
</feature>
<feature type="transmembrane region" description="Helical" evidence="14">
    <location>
        <begin position="188"/>
        <end position="209"/>
    </location>
</feature>
<evidence type="ECO:0000256" key="10">
    <source>
        <dbReference type="ARBA" id="ARBA00023315"/>
    </source>
</evidence>
<dbReference type="OrthoDB" id="10039049at2759"/>
<evidence type="ECO:0000256" key="6">
    <source>
        <dbReference type="ARBA" id="ARBA00022692"/>
    </source>
</evidence>
<keyword evidence="6 14" id="KW-0812">Transmembrane</keyword>
<keyword evidence="5 11" id="KW-0808">Transferase</keyword>
<dbReference type="PIRSF" id="PIRSF000439">
    <property type="entry name" value="Oat_ACAT_DAG_ARE"/>
    <property type="match status" value="1"/>
</dbReference>
<feature type="transmembrane region" description="Helical" evidence="14">
    <location>
        <begin position="510"/>
        <end position="530"/>
    </location>
</feature>
<comment type="pathway">
    <text evidence="3">Lipid metabolism.</text>
</comment>
<dbReference type="PANTHER" id="PTHR10408:SF7">
    <property type="entry name" value="DIACYLGLYCEROL O-ACYLTRANSFERASE 1"/>
    <property type="match status" value="1"/>
</dbReference>
<evidence type="ECO:0000256" key="7">
    <source>
        <dbReference type="ARBA" id="ARBA00022824"/>
    </source>
</evidence>
<proteinExistence type="inferred from homology"/>
<dbReference type="EMBL" id="JAKOGI010000006">
    <property type="protein sequence ID" value="KAJ8452104.1"/>
    <property type="molecule type" value="Genomic_DNA"/>
</dbReference>
<feature type="transmembrane region" description="Helical" evidence="14">
    <location>
        <begin position="215"/>
        <end position="233"/>
    </location>
</feature>
<feature type="transmembrane region" description="Helical" evidence="14">
    <location>
        <begin position="117"/>
        <end position="138"/>
    </location>
</feature>
<comment type="pathway">
    <text evidence="2">Glycerolipid metabolism; triacylglycerol biosynthesis.</text>
</comment>
<evidence type="ECO:0000256" key="11">
    <source>
        <dbReference type="PIRNR" id="PIRNR000439"/>
    </source>
</evidence>
<keyword evidence="7 11" id="KW-0256">Endoplasmic reticulum</keyword>
<comment type="subcellular location">
    <subcellularLocation>
        <location evidence="1 11">Endoplasmic reticulum membrane</location>
        <topology evidence="1 11">Multi-pass membrane protein</topology>
    </subcellularLocation>
</comment>
<dbReference type="GO" id="GO:0005789">
    <property type="term" value="C:endoplasmic reticulum membrane"/>
    <property type="evidence" value="ECO:0007669"/>
    <property type="project" value="UniProtKB-SubCell"/>
</dbReference>
<evidence type="ECO:0000256" key="12">
    <source>
        <dbReference type="PIRSR" id="PIRSR000439-1"/>
    </source>
</evidence>
<dbReference type="AlphaFoldDB" id="A0A9Q1KYM8"/>
<feature type="transmembrane region" description="Helical" evidence="14">
    <location>
        <begin position="298"/>
        <end position="315"/>
    </location>
</feature>
<evidence type="ECO:0000313" key="15">
    <source>
        <dbReference type="EMBL" id="KAJ8452104.1"/>
    </source>
</evidence>
<dbReference type="GO" id="GO:0004144">
    <property type="term" value="F:diacylglycerol O-acyltransferase activity"/>
    <property type="evidence" value="ECO:0007669"/>
    <property type="project" value="UniProtKB-ARBA"/>
</dbReference>
<accession>A0A9Q1KYM8</accession>
<evidence type="ECO:0000256" key="1">
    <source>
        <dbReference type="ARBA" id="ARBA00004477"/>
    </source>
</evidence>
<feature type="transmembrane region" description="Helical" evidence="14">
    <location>
        <begin position="479"/>
        <end position="498"/>
    </location>
</feature>
<evidence type="ECO:0000256" key="8">
    <source>
        <dbReference type="ARBA" id="ARBA00022989"/>
    </source>
</evidence>
<keyword evidence="9 11" id="KW-0472">Membrane</keyword>
<keyword evidence="10 11" id="KW-0012">Acyltransferase</keyword>
<gene>
    <name evidence="15" type="ORF">Cgig2_016685</name>
</gene>